<protein>
    <submittedName>
        <fullName evidence="2">Uncharacterized protein</fullName>
    </submittedName>
</protein>
<dbReference type="Proteomes" id="UP000321917">
    <property type="component" value="Unassembled WGS sequence"/>
</dbReference>
<reference evidence="2 4" key="1">
    <citation type="submission" date="2019-07" db="EMBL/GenBank/DDBJ databases">
        <title>Genomes of sea-ice associated Colwellia species.</title>
        <authorList>
            <person name="Bowman J.P."/>
        </authorList>
    </citation>
    <scope>NUCLEOTIDE SEQUENCE [LARGE SCALE GENOMIC DNA]</scope>
    <source>
        <strain evidence="1 3">ACAM 607</strain>
        <strain evidence="2 4">IC036</strain>
    </source>
</reference>
<comment type="caution">
    <text evidence="2">The sequence shown here is derived from an EMBL/GenBank/DDBJ whole genome shotgun (WGS) entry which is preliminary data.</text>
</comment>
<organism evidence="2 4">
    <name type="scientific">Colwellia hornerae</name>
    <dbReference type="NCBI Taxonomy" id="89402"/>
    <lineage>
        <taxon>Bacteria</taxon>
        <taxon>Pseudomonadati</taxon>
        <taxon>Pseudomonadota</taxon>
        <taxon>Gammaproteobacteria</taxon>
        <taxon>Alteromonadales</taxon>
        <taxon>Colwelliaceae</taxon>
        <taxon>Colwellia</taxon>
    </lineage>
</organism>
<dbReference type="AlphaFoldDB" id="A0A5C6QRM6"/>
<sequence>MKALILLMAIVMMALVYAEKNIFNVLVQDTNVVKDIRAEEENICIKLAIVNLADEITIRISSKDKDLYRPWFNGSVDLQSKGFRGNDVWSDRLQTQANYVEYWHKGRLVLHLQRAIYAFITPLLQKYL</sequence>
<proteinExistence type="predicted"/>
<dbReference type="EMBL" id="VOLQ01000003">
    <property type="protein sequence ID" value="TWX71212.1"/>
    <property type="molecule type" value="Genomic_DNA"/>
</dbReference>
<evidence type="ECO:0000313" key="1">
    <source>
        <dbReference type="EMBL" id="TWX61880.1"/>
    </source>
</evidence>
<gene>
    <name evidence="1" type="ORF">ESZ26_04495</name>
    <name evidence="2" type="ORF">ESZ27_02075</name>
</gene>
<dbReference type="Proteomes" id="UP000321525">
    <property type="component" value="Unassembled WGS sequence"/>
</dbReference>
<evidence type="ECO:0000313" key="4">
    <source>
        <dbReference type="Proteomes" id="UP000321917"/>
    </source>
</evidence>
<dbReference type="OrthoDB" id="9895652at2"/>
<evidence type="ECO:0000313" key="3">
    <source>
        <dbReference type="Proteomes" id="UP000321525"/>
    </source>
</evidence>
<dbReference type="EMBL" id="VOLR01000005">
    <property type="protein sequence ID" value="TWX61880.1"/>
    <property type="molecule type" value="Genomic_DNA"/>
</dbReference>
<keyword evidence="3" id="KW-1185">Reference proteome</keyword>
<dbReference type="RefSeq" id="WP_146798411.1">
    <property type="nucleotide sequence ID" value="NZ_VOLP01000006.1"/>
</dbReference>
<evidence type="ECO:0000313" key="2">
    <source>
        <dbReference type="EMBL" id="TWX71212.1"/>
    </source>
</evidence>
<name>A0A5C6QRM6_9GAMM</name>
<accession>A0A5C6QRM6</accession>